<evidence type="ECO:0000313" key="10">
    <source>
        <dbReference type="Proteomes" id="UP001152795"/>
    </source>
</evidence>
<name>A0A7D9HHF7_PARCT</name>
<dbReference type="FunFam" id="3.40.850.10:FF:000026">
    <property type="entry name" value="Centromere-associated protein E"/>
    <property type="match status" value="1"/>
</dbReference>
<dbReference type="GO" id="GO:0008017">
    <property type="term" value="F:microtubule binding"/>
    <property type="evidence" value="ECO:0007669"/>
    <property type="project" value="InterPro"/>
</dbReference>
<dbReference type="CDD" id="cd01374">
    <property type="entry name" value="KISc_CENP_E"/>
    <property type="match status" value="1"/>
</dbReference>
<dbReference type="PRINTS" id="PR00380">
    <property type="entry name" value="KINESINHEAVY"/>
</dbReference>
<keyword evidence="10" id="KW-1185">Reference proteome</keyword>
<evidence type="ECO:0000256" key="2">
    <source>
        <dbReference type="ARBA" id="ARBA00022741"/>
    </source>
</evidence>
<dbReference type="InterPro" id="IPR027417">
    <property type="entry name" value="P-loop_NTPase"/>
</dbReference>
<keyword evidence="6" id="KW-0963">Cytoplasm</keyword>
<gene>
    <name evidence="9" type="ORF">PACLA_8A033026</name>
</gene>
<reference evidence="9" key="1">
    <citation type="submission" date="2020-04" db="EMBL/GenBank/DDBJ databases">
        <authorList>
            <person name="Alioto T."/>
            <person name="Alioto T."/>
            <person name="Gomez Garrido J."/>
        </authorList>
    </citation>
    <scope>NUCLEOTIDE SEQUENCE</scope>
    <source>
        <strain evidence="9">A484AB</strain>
    </source>
</reference>
<evidence type="ECO:0000256" key="7">
    <source>
        <dbReference type="PROSITE-ProRule" id="PRU00283"/>
    </source>
</evidence>
<dbReference type="EMBL" id="CACRXK020000532">
    <property type="protein sequence ID" value="CAB3982686.1"/>
    <property type="molecule type" value="Genomic_DNA"/>
</dbReference>
<accession>A0A7D9HHF7</accession>
<dbReference type="GO" id="GO:0005874">
    <property type="term" value="C:microtubule"/>
    <property type="evidence" value="ECO:0007669"/>
    <property type="project" value="UniProtKB-KW"/>
</dbReference>
<dbReference type="GO" id="GO:0008608">
    <property type="term" value="P:attachment of spindle microtubules to kinetochore"/>
    <property type="evidence" value="ECO:0007669"/>
    <property type="project" value="UniProtKB-ARBA"/>
</dbReference>
<dbReference type="PANTHER" id="PTHR47968">
    <property type="entry name" value="CENTROMERE PROTEIN E"/>
    <property type="match status" value="1"/>
</dbReference>
<dbReference type="Proteomes" id="UP001152795">
    <property type="component" value="Unassembled WGS sequence"/>
</dbReference>
<dbReference type="Gene3D" id="3.40.850.10">
    <property type="entry name" value="Kinesin motor domain"/>
    <property type="match status" value="1"/>
</dbReference>
<dbReference type="GO" id="GO:0043515">
    <property type="term" value="F:kinetochore binding"/>
    <property type="evidence" value="ECO:0007669"/>
    <property type="project" value="UniProtKB-ARBA"/>
</dbReference>
<dbReference type="PROSITE" id="PS00411">
    <property type="entry name" value="KINESIN_MOTOR_1"/>
    <property type="match status" value="1"/>
</dbReference>
<organism evidence="9 10">
    <name type="scientific">Paramuricea clavata</name>
    <name type="common">Red gorgonian</name>
    <name type="synonym">Violescent sea-whip</name>
    <dbReference type="NCBI Taxonomy" id="317549"/>
    <lineage>
        <taxon>Eukaryota</taxon>
        <taxon>Metazoa</taxon>
        <taxon>Cnidaria</taxon>
        <taxon>Anthozoa</taxon>
        <taxon>Octocorallia</taxon>
        <taxon>Malacalcyonacea</taxon>
        <taxon>Plexauridae</taxon>
        <taxon>Paramuricea</taxon>
    </lineage>
</organism>
<keyword evidence="8" id="KW-0493">Microtubule</keyword>
<dbReference type="SUPFAM" id="SSF52540">
    <property type="entry name" value="P-loop containing nucleoside triphosphate hydrolases"/>
    <property type="match status" value="1"/>
</dbReference>
<dbReference type="InterPro" id="IPR027640">
    <property type="entry name" value="Kinesin-like_fam"/>
</dbReference>
<dbReference type="OrthoDB" id="5988841at2759"/>
<dbReference type="PANTHER" id="PTHR47968:SF75">
    <property type="entry name" value="CENTROMERE-ASSOCIATED PROTEIN E"/>
    <property type="match status" value="1"/>
</dbReference>
<dbReference type="GO" id="GO:0042327">
    <property type="term" value="P:positive regulation of phosphorylation"/>
    <property type="evidence" value="ECO:0007669"/>
    <property type="project" value="UniProtKB-ARBA"/>
</dbReference>
<proteinExistence type="inferred from homology"/>
<dbReference type="InterPro" id="IPR036961">
    <property type="entry name" value="Kinesin_motor_dom_sf"/>
</dbReference>
<dbReference type="GO" id="GO:0005524">
    <property type="term" value="F:ATP binding"/>
    <property type="evidence" value="ECO:0007669"/>
    <property type="project" value="UniProtKB-UniRule"/>
</dbReference>
<evidence type="ECO:0000256" key="5">
    <source>
        <dbReference type="ARBA" id="ARBA00023175"/>
    </source>
</evidence>
<dbReference type="GO" id="GO:0007018">
    <property type="term" value="P:microtubule-based movement"/>
    <property type="evidence" value="ECO:0007669"/>
    <property type="project" value="InterPro"/>
</dbReference>
<evidence type="ECO:0000256" key="1">
    <source>
        <dbReference type="ARBA" id="ARBA00004245"/>
    </source>
</evidence>
<evidence type="ECO:0000313" key="9">
    <source>
        <dbReference type="EMBL" id="CAB3982686.1"/>
    </source>
</evidence>
<dbReference type="GO" id="GO:0000278">
    <property type="term" value="P:mitotic cell cycle"/>
    <property type="evidence" value="ECO:0007669"/>
    <property type="project" value="UniProtKB-ARBA"/>
</dbReference>
<sequence>MSNSLDDSIRVAIRVRPLIKRENDCKDHWLVDGDTISQIHDGRKIQNTTFTFDRIFSKSHTTLDLYTDFAQPVVLSVMEGINGTLFAYGQTSSGKTYTMTGSMDTPGIIPHALDEVFKYISKTRNREFLLRVSYMEIYNEIITDLLNPKSTNLKIRENVDREISVEKLTEKVVTSVTEVLDVMRFGEKNRHIGGTNMNERSSRSHAIFRMVAESREMHSRNSVENGEFDGAVKVSHLNLVDLAGSERASVTGAEGIRLREGGFINKSLFALGNVINKLSEGENTFVPFRDSKLTRILQNSLGGNAKTSIICAVTPASTDETLSTLQFASRAKRIKNRPEVNEVLDDGTMLKRCRREINELKRKLEKSHSREEVLKREMELQMEKDMIQKELEEQRKVADETKAKLRDLANIFCTAQPKESESKQRKQRRWTVCPMGAHRNSLLQLDMPFDGEFGKPSRRLERSFAGSPSKGFGEEVSSADFNVDSHQRFFDDLHEREEETFADESVISSVGEYRNSLNSANNSEAKIADLESEVKRLTEERDTIRNDLSENISSSCEIQEDLLKTKDKLKEKKQENRALQERLQQMEALHATSDDVSENNNIFEQELLKYKAEIEELNTKLEAAVFAKDAAVTKCQQLQKQQTELEEKGIGMQEP</sequence>
<keyword evidence="6" id="KW-0206">Cytoskeleton</keyword>
<comment type="subcellular location">
    <subcellularLocation>
        <location evidence="1">Cytoplasm</location>
        <location evidence="1">Cytoskeleton</location>
    </subcellularLocation>
</comment>
<evidence type="ECO:0000256" key="6">
    <source>
        <dbReference type="ARBA" id="ARBA00023212"/>
    </source>
</evidence>
<evidence type="ECO:0000256" key="3">
    <source>
        <dbReference type="ARBA" id="ARBA00022840"/>
    </source>
</evidence>
<keyword evidence="2 7" id="KW-0547">Nucleotide-binding</keyword>
<feature type="binding site" evidence="7">
    <location>
        <begin position="89"/>
        <end position="96"/>
    </location>
    <ligand>
        <name>ATP</name>
        <dbReference type="ChEBI" id="CHEBI:30616"/>
    </ligand>
</feature>
<comment type="similarity">
    <text evidence="7 8">Belongs to the TRAFAC class myosin-kinesin ATPase superfamily. Kinesin family.</text>
</comment>
<dbReference type="GO" id="GO:0000779">
    <property type="term" value="C:condensed chromosome, centromeric region"/>
    <property type="evidence" value="ECO:0007669"/>
    <property type="project" value="UniProtKB-ARBA"/>
</dbReference>
<keyword evidence="4" id="KW-0175">Coiled coil</keyword>
<keyword evidence="3 7" id="KW-0067">ATP-binding</keyword>
<dbReference type="InterPro" id="IPR001752">
    <property type="entry name" value="Kinesin_motor_dom"/>
</dbReference>
<keyword evidence="5 7" id="KW-0505">Motor protein</keyword>
<dbReference type="InterPro" id="IPR019821">
    <property type="entry name" value="Kinesin_motor_CS"/>
</dbReference>
<comment type="caution">
    <text evidence="9">The sequence shown here is derived from an EMBL/GenBank/DDBJ whole genome shotgun (WGS) entry which is preliminary data.</text>
</comment>
<dbReference type="GO" id="GO:0140694">
    <property type="term" value="P:membraneless organelle assembly"/>
    <property type="evidence" value="ECO:0007669"/>
    <property type="project" value="UniProtKB-ARBA"/>
</dbReference>
<dbReference type="GO" id="GO:0030071">
    <property type="term" value="P:regulation of mitotic metaphase/anaphase transition"/>
    <property type="evidence" value="ECO:0007669"/>
    <property type="project" value="UniProtKB-ARBA"/>
</dbReference>
<dbReference type="SMART" id="SM00129">
    <property type="entry name" value="KISc"/>
    <property type="match status" value="1"/>
</dbReference>
<dbReference type="PROSITE" id="PS50067">
    <property type="entry name" value="KINESIN_MOTOR_2"/>
    <property type="match status" value="1"/>
</dbReference>
<dbReference type="Pfam" id="PF00225">
    <property type="entry name" value="Kinesin"/>
    <property type="match status" value="1"/>
</dbReference>
<dbReference type="AlphaFoldDB" id="A0A7D9HHF7"/>
<protein>
    <recommendedName>
        <fullName evidence="8">Kinesin-like protein</fullName>
    </recommendedName>
</protein>
<dbReference type="GO" id="GO:0003777">
    <property type="term" value="F:microtubule motor activity"/>
    <property type="evidence" value="ECO:0007669"/>
    <property type="project" value="InterPro"/>
</dbReference>
<dbReference type="GO" id="GO:0000226">
    <property type="term" value="P:microtubule cytoskeleton organization"/>
    <property type="evidence" value="ECO:0007669"/>
    <property type="project" value="UniProtKB-ARBA"/>
</dbReference>
<evidence type="ECO:0000256" key="8">
    <source>
        <dbReference type="RuleBase" id="RU000394"/>
    </source>
</evidence>
<evidence type="ECO:0000256" key="4">
    <source>
        <dbReference type="ARBA" id="ARBA00023054"/>
    </source>
</evidence>